<dbReference type="GO" id="GO:1902201">
    <property type="term" value="P:negative regulation of bacterial-type flagellum-dependent cell motility"/>
    <property type="evidence" value="ECO:0007669"/>
    <property type="project" value="TreeGrafter"/>
</dbReference>
<reference evidence="3 4" key="1">
    <citation type="submission" date="2020-08" db="EMBL/GenBank/DDBJ databases">
        <title>Genomic Encyclopedia of Type Strains, Phase IV (KMG-IV): sequencing the most valuable type-strain genomes for metagenomic binning, comparative biology and taxonomic classification.</title>
        <authorList>
            <person name="Goeker M."/>
        </authorList>
    </citation>
    <scope>NUCLEOTIDE SEQUENCE [LARGE SCALE GENOMIC DNA]</scope>
    <source>
        <strain evidence="3 4">DSM 101791</strain>
    </source>
</reference>
<keyword evidence="1" id="KW-0472">Membrane</keyword>
<dbReference type="GO" id="GO:0005886">
    <property type="term" value="C:plasma membrane"/>
    <property type="evidence" value="ECO:0007669"/>
    <property type="project" value="TreeGrafter"/>
</dbReference>
<dbReference type="AlphaFoldDB" id="A0A7W8GD38"/>
<dbReference type="InterPro" id="IPR043128">
    <property type="entry name" value="Rev_trsase/Diguanyl_cyclase"/>
</dbReference>
<dbReference type="GO" id="GO:0052621">
    <property type="term" value="F:diguanylate cyclase activity"/>
    <property type="evidence" value="ECO:0007669"/>
    <property type="project" value="TreeGrafter"/>
</dbReference>
<dbReference type="RefSeq" id="WP_184025697.1">
    <property type="nucleotide sequence ID" value="NZ_JACHFN010000002.1"/>
</dbReference>
<dbReference type="Gene3D" id="3.30.70.270">
    <property type="match status" value="1"/>
</dbReference>
<dbReference type="Pfam" id="PF00990">
    <property type="entry name" value="GGDEF"/>
    <property type="match status" value="1"/>
</dbReference>
<name>A0A7W8GD38_9DEIO</name>
<feature type="transmembrane region" description="Helical" evidence="1">
    <location>
        <begin position="254"/>
        <end position="276"/>
    </location>
</feature>
<evidence type="ECO:0000256" key="1">
    <source>
        <dbReference type="SAM" id="Phobius"/>
    </source>
</evidence>
<dbReference type="EMBL" id="JACHFN010000002">
    <property type="protein sequence ID" value="MBB5233364.1"/>
    <property type="molecule type" value="Genomic_DNA"/>
</dbReference>
<feature type="domain" description="GGDEF" evidence="2">
    <location>
        <begin position="362"/>
        <end position="486"/>
    </location>
</feature>
<organism evidence="3 4">
    <name type="scientific">Deinococcus budaensis</name>
    <dbReference type="NCBI Taxonomy" id="1665626"/>
    <lineage>
        <taxon>Bacteria</taxon>
        <taxon>Thermotogati</taxon>
        <taxon>Deinococcota</taxon>
        <taxon>Deinococci</taxon>
        <taxon>Deinococcales</taxon>
        <taxon>Deinococcaceae</taxon>
        <taxon>Deinococcus</taxon>
    </lineage>
</organism>
<dbReference type="InterPro" id="IPR029787">
    <property type="entry name" value="Nucleotide_cyclase"/>
</dbReference>
<dbReference type="SMART" id="SM00267">
    <property type="entry name" value="GGDEF"/>
    <property type="match status" value="1"/>
</dbReference>
<protein>
    <submittedName>
        <fullName evidence="3">Diguanylate cyclase (GGDEF)-like protein</fullName>
    </submittedName>
</protein>
<feature type="transmembrane region" description="Helical" evidence="1">
    <location>
        <begin position="283"/>
        <end position="300"/>
    </location>
</feature>
<keyword evidence="1" id="KW-0812">Transmembrane</keyword>
<dbReference type="SMART" id="SM01080">
    <property type="entry name" value="CHASE2"/>
    <property type="match status" value="1"/>
</dbReference>
<proteinExistence type="predicted"/>
<dbReference type="PANTHER" id="PTHR45138">
    <property type="entry name" value="REGULATORY COMPONENTS OF SENSORY TRANSDUCTION SYSTEM"/>
    <property type="match status" value="1"/>
</dbReference>
<dbReference type="GO" id="GO:0043709">
    <property type="term" value="P:cell adhesion involved in single-species biofilm formation"/>
    <property type="evidence" value="ECO:0007669"/>
    <property type="project" value="TreeGrafter"/>
</dbReference>
<comment type="caution">
    <text evidence="3">The sequence shown here is derived from an EMBL/GenBank/DDBJ whole genome shotgun (WGS) entry which is preliminary data.</text>
</comment>
<dbReference type="Proteomes" id="UP000525389">
    <property type="component" value="Unassembled WGS sequence"/>
</dbReference>
<dbReference type="Pfam" id="PF05226">
    <property type="entry name" value="CHASE2"/>
    <property type="match status" value="1"/>
</dbReference>
<evidence type="ECO:0000259" key="2">
    <source>
        <dbReference type="PROSITE" id="PS50887"/>
    </source>
</evidence>
<dbReference type="InterPro" id="IPR007890">
    <property type="entry name" value="CHASE2"/>
</dbReference>
<gene>
    <name evidence="3" type="ORF">HNQ09_000781</name>
</gene>
<dbReference type="PANTHER" id="PTHR45138:SF9">
    <property type="entry name" value="DIGUANYLATE CYCLASE DGCM-RELATED"/>
    <property type="match status" value="1"/>
</dbReference>
<dbReference type="NCBIfam" id="TIGR00254">
    <property type="entry name" value="GGDEF"/>
    <property type="match status" value="1"/>
</dbReference>
<dbReference type="PROSITE" id="PS50887">
    <property type="entry name" value="GGDEF"/>
    <property type="match status" value="1"/>
</dbReference>
<evidence type="ECO:0000313" key="3">
    <source>
        <dbReference type="EMBL" id="MBB5233364.1"/>
    </source>
</evidence>
<dbReference type="InterPro" id="IPR000160">
    <property type="entry name" value="GGDEF_dom"/>
</dbReference>
<feature type="transmembrane region" description="Helical" evidence="1">
    <location>
        <begin position="306"/>
        <end position="324"/>
    </location>
</feature>
<sequence length="486" mass="52178">MRSSPERSLRRVMVPAAALLALGLGLLLPDNSRLWDSLNRALPAPADPRVVVVGIDDASLRDYGPLSGWPRDLYAQALRTLDEAGVQTVGLDVRLSALARTPELAGVFARPNVVLSSPPGEVPRRLSGQRTATGVSALNADSGGVVRRFQTAYPDPDGTLRPSFARQLAQSAGQNVPLDTTPRLLRQVRQDPSRLGVVPFRDVVNGNVRFGDLQGRVVLIGLTASSLPGTTRRGPSGEETPGVVLQARAVSTLLGAPLLSLPLWLTALLCVAVAVLAVLLRGLWGFVIALGVLALSVPLWQLGVLFPGVTVSVAAILGSALVALERWWTLRNIGTRDPLTGFGNRLGFTRAVEHRWPGRGGRPIGLLLVDLSGFRQVNETYGRAAGDEVLRDLAGRLQAHKRRGDLVFRWGPDEFAVLLDNVGPAGIQTISEGTQRSLADLGYRDLRLRASVGAASTGPEIHTPSELIEAASRSRYRMKYQREQEA</sequence>
<dbReference type="InterPro" id="IPR050469">
    <property type="entry name" value="Diguanylate_Cyclase"/>
</dbReference>
<evidence type="ECO:0000313" key="4">
    <source>
        <dbReference type="Proteomes" id="UP000525389"/>
    </source>
</evidence>
<keyword evidence="1" id="KW-1133">Transmembrane helix</keyword>
<dbReference type="SUPFAM" id="SSF55073">
    <property type="entry name" value="Nucleotide cyclase"/>
    <property type="match status" value="1"/>
</dbReference>
<keyword evidence="4" id="KW-1185">Reference proteome</keyword>
<accession>A0A7W8GD38</accession>
<dbReference type="CDD" id="cd01949">
    <property type="entry name" value="GGDEF"/>
    <property type="match status" value="1"/>
</dbReference>